<evidence type="ECO:0000313" key="3">
    <source>
        <dbReference type="Proteomes" id="UP001566132"/>
    </source>
</evidence>
<dbReference type="Gene3D" id="2.10.90.10">
    <property type="entry name" value="Cystine-knot cytokines"/>
    <property type="match status" value="1"/>
</dbReference>
<dbReference type="InterPro" id="IPR029034">
    <property type="entry name" value="Cystine-knot_cytokine"/>
</dbReference>
<organism evidence="2 3">
    <name type="scientific">Hypothenemus hampei</name>
    <name type="common">Coffee berry borer</name>
    <dbReference type="NCBI Taxonomy" id="57062"/>
    <lineage>
        <taxon>Eukaryota</taxon>
        <taxon>Metazoa</taxon>
        <taxon>Ecdysozoa</taxon>
        <taxon>Arthropoda</taxon>
        <taxon>Hexapoda</taxon>
        <taxon>Insecta</taxon>
        <taxon>Pterygota</taxon>
        <taxon>Neoptera</taxon>
        <taxon>Endopterygota</taxon>
        <taxon>Coleoptera</taxon>
        <taxon>Polyphaga</taxon>
        <taxon>Cucujiformia</taxon>
        <taxon>Curculionidae</taxon>
        <taxon>Scolytinae</taxon>
        <taxon>Hypothenemus</taxon>
    </lineage>
</organism>
<accession>A0ABD1ETC8</accession>
<keyword evidence="3" id="KW-1185">Reference proteome</keyword>
<dbReference type="EMBL" id="JBDJPC010000005">
    <property type="protein sequence ID" value="KAL1502052.1"/>
    <property type="molecule type" value="Genomic_DNA"/>
</dbReference>
<evidence type="ECO:0000313" key="2">
    <source>
        <dbReference type="EMBL" id="KAL1502052.1"/>
    </source>
</evidence>
<dbReference type="AlphaFoldDB" id="A0ABD1ETC8"/>
<protein>
    <recommendedName>
        <fullName evidence="4">Platelet-derived growth factor (PDGF) family profile domain-containing protein</fullName>
    </recommendedName>
</protein>
<name>A0ABD1ETC8_HYPHA</name>
<sequence>MQVITFWFYGLLLSSVIFANSTFRTPIIDLLEQEYCEDFKCREPKTENFRLRNLLSNNLKKKIIIAHSDNFQLSRCRPSVGCCRNSKDSCMVKSSSTVCIKFYFAFVGTNTTILLEKYLIMSNHTECSCQKEGAVMQLDDHYEADDCTDSHLHM</sequence>
<comment type="caution">
    <text evidence="2">The sequence shown here is derived from an EMBL/GenBank/DDBJ whole genome shotgun (WGS) entry which is preliminary data.</text>
</comment>
<feature type="signal peptide" evidence="1">
    <location>
        <begin position="1"/>
        <end position="19"/>
    </location>
</feature>
<gene>
    <name evidence="2" type="ORF">ABEB36_007255</name>
</gene>
<dbReference type="Proteomes" id="UP001566132">
    <property type="component" value="Unassembled WGS sequence"/>
</dbReference>
<evidence type="ECO:0000256" key="1">
    <source>
        <dbReference type="SAM" id="SignalP"/>
    </source>
</evidence>
<feature type="chain" id="PRO_5044810710" description="Platelet-derived growth factor (PDGF) family profile domain-containing protein" evidence="1">
    <location>
        <begin position="20"/>
        <end position="154"/>
    </location>
</feature>
<reference evidence="2 3" key="1">
    <citation type="submission" date="2024-05" db="EMBL/GenBank/DDBJ databases">
        <title>Genetic variation in Jamaican populations of the coffee berry borer (Hypothenemus hampei).</title>
        <authorList>
            <person name="Errbii M."/>
            <person name="Myrie A."/>
        </authorList>
    </citation>
    <scope>NUCLEOTIDE SEQUENCE [LARGE SCALE GENOMIC DNA]</scope>
    <source>
        <strain evidence="2">JA-Hopewell-2020-01-JO</strain>
        <tissue evidence="2">Whole body</tissue>
    </source>
</reference>
<dbReference type="SUPFAM" id="SSF57501">
    <property type="entry name" value="Cystine-knot cytokines"/>
    <property type="match status" value="1"/>
</dbReference>
<keyword evidence="1" id="KW-0732">Signal</keyword>
<evidence type="ECO:0008006" key="4">
    <source>
        <dbReference type="Google" id="ProtNLM"/>
    </source>
</evidence>
<proteinExistence type="predicted"/>